<protein>
    <submittedName>
        <fullName evidence="4">Nucleotide-binding universal stress UspA family protein</fullName>
    </submittedName>
</protein>
<feature type="domain" description="UspA" evidence="3">
    <location>
        <begin position="174"/>
        <end position="336"/>
    </location>
</feature>
<evidence type="ECO:0000256" key="2">
    <source>
        <dbReference type="SAM" id="MobiDB-lite"/>
    </source>
</evidence>
<dbReference type="Gene3D" id="3.40.50.620">
    <property type="entry name" value="HUPs"/>
    <property type="match status" value="2"/>
</dbReference>
<evidence type="ECO:0000313" key="5">
    <source>
        <dbReference type="Proteomes" id="UP000245469"/>
    </source>
</evidence>
<dbReference type="InterPro" id="IPR006015">
    <property type="entry name" value="Universal_stress_UspA"/>
</dbReference>
<comment type="similarity">
    <text evidence="1">Belongs to the universal stress protein A family.</text>
</comment>
<dbReference type="InterPro" id="IPR006016">
    <property type="entry name" value="UspA"/>
</dbReference>
<feature type="region of interest" description="Disordered" evidence="2">
    <location>
        <begin position="225"/>
        <end position="251"/>
    </location>
</feature>
<dbReference type="PANTHER" id="PTHR31964:SF113">
    <property type="entry name" value="USPA DOMAIN-CONTAINING PROTEIN"/>
    <property type="match status" value="1"/>
</dbReference>
<dbReference type="Proteomes" id="UP000245469">
    <property type="component" value="Unassembled WGS sequence"/>
</dbReference>
<dbReference type="PANTHER" id="PTHR31964">
    <property type="entry name" value="ADENINE NUCLEOTIDE ALPHA HYDROLASES-LIKE SUPERFAMILY PROTEIN"/>
    <property type="match status" value="1"/>
</dbReference>
<dbReference type="PRINTS" id="PR01438">
    <property type="entry name" value="UNVRSLSTRESS"/>
</dbReference>
<dbReference type="AlphaFoldDB" id="A0A315ZTG3"/>
<keyword evidence="5" id="KW-1185">Reference proteome</keyword>
<evidence type="ECO:0000256" key="1">
    <source>
        <dbReference type="ARBA" id="ARBA00008791"/>
    </source>
</evidence>
<name>A0A315ZTG3_9ACTN</name>
<evidence type="ECO:0000259" key="3">
    <source>
        <dbReference type="Pfam" id="PF00582"/>
    </source>
</evidence>
<evidence type="ECO:0000313" key="4">
    <source>
        <dbReference type="EMBL" id="PWJ48835.1"/>
    </source>
</evidence>
<sequence length="341" mass="34258">MSSESSRSRHGTLAAEPSVRPGVVVGWNGSLSAREAVRWAAIEAVSRGCPLTVLHAAGSYVDWIDPVSTPDVAALAVEVAAEGVHLAREVVRACSPPGDGPAGTVVHHVVDLSVARRALLDASRRAELLVVGDRGRAQLAAVVLGSVAATAAARAHCPLVVVGEGSRYLAGPVRPVVVGVDGSPASRAAVTFAVGAAARAGAALRVHASWLKSVAPLDGLADGPAEGPAGRALDSAAGAGPSTDRRGMSGAQEAAYHAAVQAAAEAADLARAAHPEVSVEVEVSDELPVAALVTASLRAGLVVVGSRGRGAVRSLLLGSTSRELVHRSHCPVAVVHAVEQS</sequence>
<dbReference type="InterPro" id="IPR014729">
    <property type="entry name" value="Rossmann-like_a/b/a_fold"/>
</dbReference>
<feature type="domain" description="UspA" evidence="3">
    <location>
        <begin position="23"/>
        <end position="162"/>
    </location>
</feature>
<comment type="caution">
    <text evidence="4">The sequence shown here is derived from an EMBL/GenBank/DDBJ whole genome shotgun (WGS) entry which is preliminary data.</text>
</comment>
<proteinExistence type="inferred from homology"/>
<gene>
    <name evidence="4" type="ORF">BXY45_12837</name>
</gene>
<dbReference type="Pfam" id="PF00582">
    <property type="entry name" value="Usp"/>
    <property type="match status" value="2"/>
</dbReference>
<reference evidence="4 5" key="1">
    <citation type="submission" date="2018-03" db="EMBL/GenBank/DDBJ databases">
        <title>Genomic Encyclopedia of Archaeal and Bacterial Type Strains, Phase II (KMG-II): from individual species to whole genera.</title>
        <authorList>
            <person name="Goeker M."/>
        </authorList>
    </citation>
    <scope>NUCLEOTIDE SEQUENCE [LARGE SCALE GENOMIC DNA]</scope>
    <source>
        <strain evidence="4 5">DSM 44889</strain>
    </source>
</reference>
<organism evidence="4 5">
    <name type="scientific">Quadrisphaera granulorum</name>
    <dbReference type="NCBI Taxonomy" id="317664"/>
    <lineage>
        <taxon>Bacteria</taxon>
        <taxon>Bacillati</taxon>
        <taxon>Actinomycetota</taxon>
        <taxon>Actinomycetes</taxon>
        <taxon>Kineosporiales</taxon>
        <taxon>Kineosporiaceae</taxon>
        <taxon>Quadrisphaera</taxon>
    </lineage>
</organism>
<accession>A0A315ZTG3</accession>
<dbReference type="SUPFAM" id="SSF52402">
    <property type="entry name" value="Adenine nucleotide alpha hydrolases-like"/>
    <property type="match status" value="2"/>
</dbReference>
<dbReference type="EMBL" id="QGDQ01000028">
    <property type="protein sequence ID" value="PWJ48835.1"/>
    <property type="molecule type" value="Genomic_DNA"/>
</dbReference>